<keyword evidence="2" id="KW-1133">Transmembrane helix</keyword>
<dbReference type="GO" id="GO:0016020">
    <property type="term" value="C:membrane"/>
    <property type="evidence" value="ECO:0007669"/>
    <property type="project" value="InterPro"/>
</dbReference>
<evidence type="ECO:0008006" key="5">
    <source>
        <dbReference type="Google" id="ProtNLM"/>
    </source>
</evidence>
<evidence type="ECO:0000256" key="1">
    <source>
        <dbReference type="ARBA" id="ARBA00010894"/>
    </source>
</evidence>
<feature type="transmembrane region" description="Helical" evidence="2">
    <location>
        <begin position="72"/>
        <end position="90"/>
    </location>
</feature>
<keyword evidence="2" id="KW-0812">Transmembrane</keyword>
<dbReference type="InterPro" id="IPR003425">
    <property type="entry name" value="CCB3/YggT"/>
</dbReference>
<dbReference type="PANTHER" id="PTHR33219">
    <property type="entry name" value="YLMG HOMOLOG PROTEIN 2, CHLOROPLASTIC"/>
    <property type="match status" value="1"/>
</dbReference>
<evidence type="ECO:0000256" key="2">
    <source>
        <dbReference type="SAM" id="Phobius"/>
    </source>
</evidence>
<gene>
    <name evidence="3" type="ORF">CSTERTH_07725</name>
</gene>
<evidence type="ECO:0000313" key="4">
    <source>
        <dbReference type="Proteomes" id="UP000092971"/>
    </source>
</evidence>
<dbReference type="EMBL" id="CP014672">
    <property type="protein sequence ID" value="ANW98917.1"/>
    <property type="molecule type" value="Genomic_DNA"/>
</dbReference>
<dbReference type="PANTHER" id="PTHR33219:SF14">
    <property type="entry name" value="PROTEIN COFACTOR ASSEMBLY OF COMPLEX C SUBUNIT B CCB3, CHLOROPLASTIC-RELATED"/>
    <property type="match status" value="1"/>
</dbReference>
<accession>A0A1B1YDU0</accession>
<dbReference type="Pfam" id="PF02325">
    <property type="entry name" value="CCB3_YggT"/>
    <property type="match status" value="1"/>
</dbReference>
<name>A0A1B1YDU0_THEST</name>
<feature type="transmembrane region" description="Helical" evidence="2">
    <location>
        <begin position="6"/>
        <end position="26"/>
    </location>
</feature>
<reference evidence="3 4" key="1">
    <citation type="submission" date="2016-02" db="EMBL/GenBank/DDBJ databases">
        <title>Comparison of Clostridium stercorarium subspecies using comparative genomics and transcriptomics.</title>
        <authorList>
            <person name="Schellenberg J."/>
            <person name="Thallinger G."/>
            <person name="Levin D.B."/>
            <person name="Zhang X."/>
            <person name="Alvare G."/>
            <person name="Fristensky B."/>
            <person name="Sparling R."/>
        </authorList>
    </citation>
    <scope>NUCLEOTIDE SEQUENCE [LARGE SCALE GENOMIC DNA]</scope>
    <source>
        <strain evidence="3 4">DSM 2910</strain>
    </source>
</reference>
<dbReference type="Proteomes" id="UP000092971">
    <property type="component" value="Chromosome"/>
</dbReference>
<dbReference type="AlphaFoldDB" id="A0A1B1YDU0"/>
<protein>
    <recommendedName>
        <fullName evidence="5">YggT family protein</fullName>
    </recommendedName>
</protein>
<dbReference type="OrthoDB" id="283553at2"/>
<evidence type="ECO:0000313" key="3">
    <source>
        <dbReference type="EMBL" id="ANW98917.1"/>
    </source>
</evidence>
<comment type="similarity">
    <text evidence="1">Belongs to the YggT family.</text>
</comment>
<sequence length="92" mass="10594">MADILSTAVVLFFRIVEILILLRVVFSWFPLGRENRFVIFIHAITEPILSPIRNMIARSAFGKSMMFDFSPLLAYLLLGFAEYVILMIIARL</sequence>
<proteinExistence type="inferred from homology"/>
<keyword evidence="2" id="KW-0472">Membrane</keyword>
<dbReference type="RefSeq" id="WP_015359251.1">
    <property type="nucleotide sequence ID" value="NZ_CP014672.1"/>
</dbReference>
<organism evidence="3 4">
    <name type="scientific">Thermoclostridium stercorarium subsp. thermolacticum DSM 2910</name>
    <dbReference type="NCBI Taxonomy" id="1121336"/>
    <lineage>
        <taxon>Bacteria</taxon>
        <taxon>Bacillati</taxon>
        <taxon>Bacillota</taxon>
        <taxon>Clostridia</taxon>
        <taxon>Eubacteriales</taxon>
        <taxon>Oscillospiraceae</taxon>
        <taxon>Thermoclostridium</taxon>
    </lineage>
</organism>